<evidence type="ECO:0000313" key="3">
    <source>
        <dbReference type="Proteomes" id="UP000865968"/>
    </source>
</evidence>
<proteinExistence type="predicted"/>
<dbReference type="EMBL" id="DACSWI010000006">
    <property type="protein sequence ID" value="HAT3809380.1"/>
    <property type="molecule type" value="Genomic_DNA"/>
</dbReference>
<comment type="caution">
    <text evidence="2">The sequence shown here is derived from an EMBL/GenBank/DDBJ whole genome shotgun (WGS) entry which is preliminary data.</text>
</comment>
<protein>
    <submittedName>
        <fullName evidence="2">Phage tail protein</fullName>
    </submittedName>
</protein>
<dbReference type="AlphaFoldDB" id="A0AAN5S0D6"/>
<name>A0AAN5S0D6_MORMO</name>
<accession>A0AAN5S0D6</accession>
<organism evidence="2 3">
    <name type="scientific">Morganella morganii</name>
    <name type="common">Proteus morganii</name>
    <dbReference type="NCBI Taxonomy" id="582"/>
    <lineage>
        <taxon>Bacteria</taxon>
        <taxon>Pseudomonadati</taxon>
        <taxon>Pseudomonadota</taxon>
        <taxon>Gammaproteobacteria</taxon>
        <taxon>Enterobacterales</taxon>
        <taxon>Morganellaceae</taxon>
        <taxon>Morganella</taxon>
    </lineage>
</organism>
<gene>
    <name evidence="2" type="ORF">I8608_002239</name>
</gene>
<feature type="domain" description="Phage tail fibre protein N-terminal" evidence="1">
    <location>
        <begin position="3"/>
        <end position="157"/>
    </location>
</feature>
<reference evidence="2" key="1">
    <citation type="journal article" date="2018" name="Genome Biol.">
        <title>SKESA: strategic k-mer extension for scrupulous assemblies.</title>
        <authorList>
            <person name="Souvorov A."/>
            <person name="Agarwala R."/>
            <person name="Lipman D.J."/>
        </authorList>
    </citation>
    <scope>NUCLEOTIDE SEQUENCE</scope>
    <source>
        <strain evidence="2">Morganella morganii ARLG-3209</strain>
    </source>
</reference>
<evidence type="ECO:0000313" key="2">
    <source>
        <dbReference type="EMBL" id="HAT3809380.1"/>
    </source>
</evidence>
<sequence>MSSVITTDFERWKAQEAALGKPVALNEFVFANVPGLDPSKDISRDEKLPPAGQIVHRQAVNKAGLASENAVAYSVTLGTDTGDFVFNWIGLINKESGTLAMITHAPEQRKIKTVDGVQGNVLTRSFLLEFNGAAKETQITTSAETWQIDFTARLAGMDEIQRLANRDIYGAAAFFGDGFLVTKAAEQYRVTPGTAYIEGLRGTLEEITTFNNLRDTKIYADFTFQGNLVSKWQTFVKVTTAKTLAHYQDAAGFQHYVAVIAEIDQNGNITDKRVKGTAIERELAELKKDLPEKYQPKGDYQPAGSYVTTANFSLELNKKIDKASISDVMGNDRNKVPSLDLFSTKIGGLSSDLSTKFDKTGGKISGQIDIEAPGGRVQTLKAKAGTSVYQELYLQDTFAAWWGITAGNKLSLENRITGNTLTIGSDGFKIDGKDIAPLDKIIGIGQSWVDVTSSRENKATYINQTSKPIVVYIESNRTGSFSGTPAPFSIDIVVNNIRVAYRWTNVDEIISLSAVVPPGASYSCRGGWGTEQIWGVISAWKELR</sequence>
<reference evidence="2" key="2">
    <citation type="submission" date="2020-10" db="EMBL/GenBank/DDBJ databases">
        <authorList>
            <consortium name="NCBI Pathogen Detection Project"/>
        </authorList>
    </citation>
    <scope>NUCLEOTIDE SEQUENCE</scope>
    <source>
        <strain evidence="2">Morganella morganii ARLG-3209</strain>
    </source>
</reference>
<dbReference type="Proteomes" id="UP000865968">
    <property type="component" value="Unassembled WGS sequence"/>
</dbReference>
<dbReference type="InterPro" id="IPR022225">
    <property type="entry name" value="Phage_tail_fibre_N"/>
</dbReference>
<dbReference type="Pfam" id="PF12571">
    <property type="entry name" value="Phage_tail_fib"/>
    <property type="match status" value="1"/>
</dbReference>
<evidence type="ECO:0000259" key="1">
    <source>
        <dbReference type="Pfam" id="PF12571"/>
    </source>
</evidence>